<organism evidence="3 4">
    <name type="scientific">Ascaris lumbricoides</name>
    <name type="common">Giant roundworm</name>
    <dbReference type="NCBI Taxonomy" id="6252"/>
    <lineage>
        <taxon>Eukaryota</taxon>
        <taxon>Metazoa</taxon>
        <taxon>Ecdysozoa</taxon>
        <taxon>Nematoda</taxon>
        <taxon>Chromadorea</taxon>
        <taxon>Rhabditida</taxon>
        <taxon>Spirurina</taxon>
        <taxon>Ascaridomorpha</taxon>
        <taxon>Ascaridoidea</taxon>
        <taxon>Ascarididae</taxon>
        <taxon>Ascaris</taxon>
    </lineage>
</organism>
<reference evidence="4" key="1">
    <citation type="submission" date="2017-02" db="UniProtKB">
        <authorList>
            <consortium name="WormBaseParasite"/>
        </authorList>
    </citation>
    <scope>IDENTIFICATION</scope>
</reference>
<protein>
    <submittedName>
        <fullName evidence="4">PX domain-containing protein</fullName>
    </submittedName>
</protein>
<dbReference type="InterPro" id="IPR016137">
    <property type="entry name" value="RGS"/>
</dbReference>
<dbReference type="WBParaSite" id="ALUE_0002040301-mRNA-1">
    <property type="protein sequence ID" value="ALUE_0002040301-mRNA-1"/>
    <property type="gene ID" value="ALUE_0002040301"/>
</dbReference>
<dbReference type="Gene3D" id="1.10.167.10">
    <property type="entry name" value="Regulator of G-protein Signalling 4, domain 2"/>
    <property type="match status" value="1"/>
</dbReference>
<dbReference type="SUPFAM" id="SSF48097">
    <property type="entry name" value="Regulator of G-protein signaling, RGS"/>
    <property type="match status" value="1"/>
</dbReference>
<keyword evidence="3" id="KW-1185">Reference proteome</keyword>
<evidence type="ECO:0000313" key="3">
    <source>
        <dbReference type="Proteomes" id="UP000036681"/>
    </source>
</evidence>
<evidence type="ECO:0000259" key="1">
    <source>
        <dbReference type="PROSITE" id="PS50132"/>
    </source>
</evidence>
<accession>A0A0M3INS5</accession>
<evidence type="ECO:0000313" key="4">
    <source>
        <dbReference type="WBParaSite" id="ALUE_0002040301-mRNA-1"/>
    </source>
</evidence>
<feature type="domain" description="RGS" evidence="1">
    <location>
        <begin position="89"/>
        <end position="218"/>
    </location>
</feature>
<dbReference type="SMART" id="SM00315">
    <property type="entry name" value="RGS"/>
    <property type="match status" value="1"/>
</dbReference>
<dbReference type="GO" id="GO:0097352">
    <property type="term" value="P:autophagosome maturation"/>
    <property type="evidence" value="ECO:0007669"/>
    <property type="project" value="TreeGrafter"/>
</dbReference>
<dbReference type="AlphaFoldDB" id="A0A0M3INS5"/>
<proteinExistence type="predicted"/>
<evidence type="ECO:0000259" key="2">
    <source>
        <dbReference type="PROSITE" id="PS50195"/>
    </source>
</evidence>
<dbReference type="GO" id="GO:0035091">
    <property type="term" value="F:phosphatidylinositol binding"/>
    <property type="evidence" value="ECO:0007669"/>
    <property type="project" value="InterPro"/>
</dbReference>
<dbReference type="SUPFAM" id="SSF64268">
    <property type="entry name" value="PX domain"/>
    <property type="match status" value="1"/>
</dbReference>
<dbReference type="InterPro" id="IPR001683">
    <property type="entry name" value="PX_dom"/>
</dbReference>
<dbReference type="PROSITE" id="PS50132">
    <property type="entry name" value="RGS"/>
    <property type="match status" value="1"/>
</dbReference>
<dbReference type="InterPro" id="IPR036305">
    <property type="entry name" value="RGS_sf"/>
</dbReference>
<sequence>MVEMKILERMEDVHYALCSRQNEVNYLRQVADHIVARFVDENRVAGRASDDDSPLRTSNVSSSPKMVEFLHRLTDCALSDAPDSLLQLKLSEILRDSRQLNMFTMYLKDVRGPTNELYFLLHSADVHERMLNLQKDENMLSELHYDIWEIFSKYVHNAAPERVTVPEEVHDEFQDAVETRNIEALDHAIEKAFQFVYKRLQHDYVVPFCQSDCYLGHLCGSPPVSVDELMIVGERSNIGRRLTLSGTESSFSLSQFRNRLWKVLMPSSVDGSAESSFDRLSDLSSMHSYSPVMQVELANDASAVAGSNPSPEFMTNFTSLPSIDISPENYIDPVTYEGDVSESTDGICEVQVSPGSISNSVTYEGDVSESTDGICEVQVSPGSISNSDIFAGRTMYVYVACVERFDVNDTASSNGSHLSSGTNHNNREWSVVRRYNEFYVLESKLLEFHGDLIKADPLPARKPFATKSRAFIETQRPHFARFLQLLTRQSVLKRSNLLFMFLTSDQELNDNVQLSDLNPWNANCLTCASLIVKRFLKEEGNPVLLVGNSTVVNGAILRENAKMVRKVPSKFTRERGQNLKPFLLSLLATTLAPQPEMGSMNFDVTLRCGERSETRYVLHSSISSLSIEGANRSRYLLVNTIYGNNCPTAKPDIANTKPYIAWTK</sequence>
<dbReference type="GO" id="GO:0005770">
    <property type="term" value="C:late endosome"/>
    <property type="evidence" value="ECO:0007669"/>
    <property type="project" value="TreeGrafter"/>
</dbReference>
<dbReference type="PANTHER" id="PTHR22775:SF44">
    <property type="entry name" value="SORTING NEXIN-14"/>
    <property type="match status" value="1"/>
</dbReference>
<dbReference type="SMART" id="SM00312">
    <property type="entry name" value="PX"/>
    <property type="match status" value="1"/>
</dbReference>
<dbReference type="Proteomes" id="UP000036681">
    <property type="component" value="Unplaced"/>
</dbReference>
<dbReference type="InterPro" id="IPR036871">
    <property type="entry name" value="PX_dom_sf"/>
</dbReference>
<dbReference type="Gene3D" id="3.30.1520.10">
    <property type="entry name" value="Phox-like domain"/>
    <property type="match status" value="1"/>
</dbReference>
<dbReference type="PANTHER" id="PTHR22775">
    <property type="entry name" value="SORTING NEXIN"/>
    <property type="match status" value="1"/>
</dbReference>
<feature type="domain" description="PX" evidence="2">
    <location>
        <begin position="376"/>
        <end position="509"/>
    </location>
</feature>
<dbReference type="Pfam" id="PF00787">
    <property type="entry name" value="PX"/>
    <property type="match status" value="1"/>
</dbReference>
<dbReference type="InterPro" id="IPR044926">
    <property type="entry name" value="RGS_subdomain_2"/>
</dbReference>
<name>A0A0M3INS5_ASCLU</name>
<dbReference type="PROSITE" id="PS50195">
    <property type="entry name" value="PX"/>
    <property type="match status" value="1"/>
</dbReference>
<dbReference type="Pfam" id="PF00615">
    <property type="entry name" value="RGS"/>
    <property type="match status" value="1"/>
</dbReference>